<proteinExistence type="predicted"/>
<dbReference type="AlphaFoldDB" id="A0A1L5NQI8"/>
<evidence type="ECO:0000313" key="2">
    <source>
        <dbReference type="Proteomes" id="UP000184749"/>
    </source>
</evidence>
<organism evidence="1 2">
    <name type="scientific">Rhizobium gallicum</name>
    <dbReference type="NCBI Taxonomy" id="56730"/>
    <lineage>
        <taxon>Bacteria</taxon>
        <taxon>Pseudomonadati</taxon>
        <taxon>Pseudomonadota</taxon>
        <taxon>Alphaproteobacteria</taxon>
        <taxon>Hyphomicrobiales</taxon>
        <taxon>Rhizobiaceae</taxon>
        <taxon>Rhizobium/Agrobacterium group</taxon>
        <taxon>Rhizobium</taxon>
    </lineage>
</organism>
<protein>
    <submittedName>
        <fullName evidence="1">Uncharacterized protein</fullName>
    </submittedName>
</protein>
<sequence>MQVDEPALVLDLNPNERAAFEFARLETKLGVYAGSDELIRKRILPARTSANKR</sequence>
<accession>A0A1L5NQI8</accession>
<name>A0A1L5NQI8_9HYPH</name>
<dbReference type="EMBL" id="CP017104">
    <property type="protein sequence ID" value="APO70144.1"/>
    <property type="molecule type" value="Genomic_DNA"/>
</dbReference>
<gene>
    <name evidence="1" type="ORF">IE4872_PC00113</name>
</gene>
<evidence type="ECO:0000313" key="1">
    <source>
        <dbReference type="EMBL" id="APO70144.1"/>
    </source>
</evidence>
<dbReference type="Proteomes" id="UP000184749">
    <property type="component" value="Plasmid pRgalIE4872c"/>
</dbReference>
<reference evidence="1 2" key="1">
    <citation type="submission" date="2016-09" db="EMBL/GenBank/DDBJ databases">
        <title>The complete genome sequences of Rhizobium gallicum, symbiovars gallicum and phaseoli, symbionts associated to common bean (Phaseolus vulgaris).</title>
        <authorList>
            <person name="Bustos P."/>
            <person name="Santamaria R.I."/>
            <person name="Perez-Carrascal O.M."/>
            <person name="Juarez S."/>
            <person name="Lozano L."/>
            <person name="Martinez-Flores I."/>
            <person name="Martinez-Romero E."/>
            <person name="Cevallos M."/>
            <person name="Romero D."/>
            <person name="Davila G."/>
            <person name="Gonzalez V."/>
        </authorList>
    </citation>
    <scope>NUCLEOTIDE SEQUENCE [LARGE SCALE GENOMIC DNA]</scope>
    <source>
        <strain evidence="1 2">IE4872</strain>
        <plasmid evidence="2">prgalie4872c</plasmid>
    </source>
</reference>
<geneLocation type="plasmid" evidence="2">
    <name>prgalie4872c</name>
</geneLocation>
<keyword evidence="1" id="KW-0614">Plasmid</keyword>